<dbReference type="EMBL" id="KK115561">
    <property type="protein sequence ID" value="KFM65415.1"/>
    <property type="molecule type" value="Genomic_DNA"/>
</dbReference>
<evidence type="ECO:0000313" key="4">
    <source>
        <dbReference type="EMBL" id="KFM65415.1"/>
    </source>
</evidence>
<evidence type="ECO:0000313" key="5">
    <source>
        <dbReference type="Proteomes" id="UP000054359"/>
    </source>
</evidence>
<dbReference type="InterPro" id="IPR040676">
    <property type="entry name" value="DUF5641"/>
</dbReference>
<dbReference type="STRING" id="407821.A0A087TJX6"/>
<evidence type="ECO:0000259" key="3">
    <source>
        <dbReference type="Pfam" id="PF18701"/>
    </source>
</evidence>
<dbReference type="InterPro" id="IPR041588">
    <property type="entry name" value="Integrase_H2C2"/>
</dbReference>
<dbReference type="AlphaFoldDB" id="A0A087TJX6"/>
<dbReference type="Pfam" id="PF18701">
    <property type="entry name" value="DUF5641"/>
    <property type="match status" value="1"/>
</dbReference>
<reference evidence="4 5" key="1">
    <citation type="submission" date="2013-11" db="EMBL/GenBank/DDBJ databases">
        <title>Genome sequencing of Stegodyphus mimosarum.</title>
        <authorList>
            <person name="Bechsgaard J."/>
        </authorList>
    </citation>
    <scope>NUCLEOTIDE SEQUENCE [LARGE SCALE GENOMIC DNA]</scope>
</reference>
<dbReference type="Proteomes" id="UP000054359">
    <property type="component" value="Unassembled WGS sequence"/>
</dbReference>
<sequence length="652" mass="74593">MSTTNECENEGRGIEDTATKASEPGLDMGSFERLKKMHQIIVPKNEESSEVGKKTEISAEVDQALSNLSSRPDVMLQTFKVIIRVLSQQIICQSVPPIVNKLCLKELAVYNIKIVDDCEDPIEILIRADIAGKLMTGGRREIPCGLVAIETKLGWLVMRRMPNTSRSECTSSLSVTSLLSTVETITDLWTLDTLGITDPSVKKNQMELQEAARLHFLNTVHAVDNRFEVDLSWLEDHPPLPDYFDLAERRLNKTVKRLKTESIYEAYENVFKEWLEEGVTEEVSKNDQDKVLYFLIEKLSKRIVLQNSDRCSMFRPKYFSKYKRIVNLIAWILRFAYNCRSEQIERKHGNLDSDEIFQAEKLLIKMVQEDCFVNEKDEKLKTLGVFKDESGILRLKTKLTFREDTEEFKMPAVLPPNHEVVKRLVRYYHEKNAHAGTQILINILRERSWILNARKTVKSLINQCTVCRRFSAKNLETYTAPPPEDRLREAAVFEICGVDLAGPKILRGNKKSWICLFTCAVYREVHLETLIQQSGNRKSVTVNIGDVVLIGSDNTKRINWPLGKIIQILPGKDGIARLVKLKTSHGQLLRPIQRLYSFKVSNDDLIIEKFSTEKVGDETCENFASDDVCVSEPQIQKTRAGRTVKVPKRLDL</sequence>
<dbReference type="Pfam" id="PF17921">
    <property type="entry name" value="Integrase_H2C2"/>
    <property type="match status" value="1"/>
</dbReference>
<protein>
    <recommendedName>
        <fullName evidence="6">DUF5641 domain-containing protein</fullName>
    </recommendedName>
</protein>
<gene>
    <name evidence="4" type="ORF">X975_11953</name>
</gene>
<evidence type="ECO:0000256" key="1">
    <source>
        <dbReference type="SAM" id="MobiDB-lite"/>
    </source>
</evidence>
<evidence type="ECO:0000259" key="2">
    <source>
        <dbReference type="Pfam" id="PF17921"/>
    </source>
</evidence>
<evidence type="ECO:0008006" key="6">
    <source>
        <dbReference type="Google" id="ProtNLM"/>
    </source>
</evidence>
<dbReference type="Gene3D" id="1.10.340.70">
    <property type="match status" value="1"/>
</dbReference>
<feature type="non-terminal residue" evidence="4">
    <location>
        <position position="652"/>
    </location>
</feature>
<feature type="region of interest" description="Disordered" evidence="1">
    <location>
        <begin position="1"/>
        <end position="26"/>
    </location>
</feature>
<keyword evidence="5" id="KW-1185">Reference proteome</keyword>
<dbReference type="OrthoDB" id="6437470at2759"/>
<dbReference type="PANTHER" id="PTHR47331:SF8">
    <property type="match status" value="1"/>
</dbReference>
<feature type="domain" description="Integrase zinc-binding" evidence="2">
    <location>
        <begin position="417"/>
        <end position="471"/>
    </location>
</feature>
<organism evidence="4 5">
    <name type="scientific">Stegodyphus mimosarum</name>
    <name type="common">African social velvet spider</name>
    <dbReference type="NCBI Taxonomy" id="407821"/>
    <lineage>
        <taxon>Eukaryota</taxon>
        <taxon>Metazoa</taxon>
        <taxon>Ecdysozoa</taxon>
        <taxon>Arthropoda</taxon>
        <taxon>Chelicerata</taxon>
        <taxon>Arachnida</taxon>
        <taxon>Araneae</taxon>
        <taxon>Araneomorphae</taxon>
        <taxon>Entelegynae</taxon>
        <taxon>Eresoidea</taxon>
        <taxon>Eresidae</taxon>
        <taxon>Stegodyphus</taxon>
    </lineage>
</organism>
<name>A0A087TJX6_STEMI</name>
<feature type="domain" description="DUF5641" evidence="3">
    <location>
        <begin position="536"/>
        <end position="596"/>
    </location>
</feature>
<accession>A0A087TJX6</accession>
<feature type="compositionally biased region" description="Basic and acidic residues" evidence="1">
    <location>
        <begin position="9"/>
        <end position="18"/>
    </location>
</feature>
<dbReference type="OMA" id="RERFWIT"/>
<dbReference type="PANTHER" id="PTHR47331">
    <property type="entry name" value="PHD-TYPE DOMAIN-CONTAINING PROTEIN"/>
    <property type="match status" value="1"/>
</dbReference>
<proteinExistence type="predicted"/>